<dbReference type="Gene3D" id="3.20.70.20">
    <property type="match status" value="1"/>
</dbReference>
<dbReference type="Pfam" id="PF02867">
    <property type="entry name" value="Ribonuc_red_lgC"/>
    <property type="match status" value="1"/>
</dbReference>
<dbReference type="InterPro" id="IPR013346">
    <property type="entry name" value="NrdE_NrdA_C"/>
</dbReference>
<dbReference type="InterPro" id="IPR000788">
    <property type="entry name" value="RNR_lg_C"/>
</dbReference>
<dbReference type="SUPFAM" id="SSF51998">
    <property type="entry name" value="PFL-like glycyl radical enzymes"/>
    <property type="match status" value="1"/>
</dbReference>
<evidence type="ECO:0000256" key="4">
    <source>
        <dbReference type="ARBA" id="ARBA00023200"/>
    </source>
</evidence>
<protein>
    <submittedName>
        <fullName evidence="6">RR1</fullName>
    </submittedName>
</protein>
<dbReference type="AlphaFoldDB" id="A0A126LAW9"/>
<dbReference type="PRINTS" id="PR01183">
    <property type="entry name" value="RIBORDTASEM1"/>
</dbReference>
<feature type="domain" description="Ribonucleotide reductase large subunit" evidence="5">
    <location>
        <begin position="594"/>
        <end position="616"/>
    </location>
</feature>
<dbReference type="EMBL" id="KT895199">
    <property type="protein sequence ID" value="AMD82158.1"/>
    <property type="molecule type" value="Genomic_DNA"/>
</dbReference>
<dbReference type="PANTHER" id="PTHR11573">
    <property type="entry name" value="RIBONUCLEOSIDE-DIPHOSPHATE REDUCTASE LARGE CHAIN"/>
    <property type="match status" value="1"/>
</dbReference>
<proteinExistence type="inferred from homology"/>
<name>A0A126LAW9_HUMAN</name>
<gene>
    <name evidence="6" type="primary">U28</name>
</gene>
<dbReference type="PANTHER" id="PTHR11573:SF6">
    <property type="entry name" value="RIBONUCLEOSIDE-DIPHOSPHATE REDUCTASE LARGE SUBUNIT"/>
    <property type="match status" value="1"/>
</dbReference>
<reference evidence="6" key="1">
    <citation type="journal article" date="2016" name="Viruses">
        <title>Complete Genome Sequence of Germline Chromosomally Integrated Human Herpesvirus 6A and Analyses Integration Sites Define a New Human Endogenous Virus with Potential to Reactivate as an Emerging Infection.</title>
        <authorList>
            <person name="Tweedy J."/>
            <person name="Spyrou M.A."/>
            <person name="Pearson M."/>
            <person name="Lassner D."/>
            <person name="Kuhl U."/>
            <person name="Gompels U.A."/>
        </authorList>
    </citation>
    <scope>NUCLEOTIDE SEQUENCE</scope>
</reference>
<sequence length="804" mass="93315">MKRKERRINKDYGYNRKCVCHYEASQKRFCYSQYSCASVLYERVRDIAKIIDRLDSGLDAWCLRDAIISVLRATHCVPRVDRMLGRWYLKTSVFYDFCPDDLILSCPNVIMPNVLNFVKKYRDFIRSVLYKVSVSWKNQYMPGVLAASRFLEEISNSLNGVEESIPCIYLRMCATLTEIVLRIGYLREIYQENPYVMFEELAFSLFTQKWVLPFSCMTNLGLVEKANSTVFDVAIYNTCLYSLVDFTTVNGEHLFPALLNGSNISMNLTRYQQEAKNIFEILLSQIRVVERDTDKTVQLTVYVEVWHVSALMWLDLYEALPQTSRVTFCLIIPGIFMDRYELKRAQWSLFQKNIAFELGKCDEITFSTKYLEFERTTDHAKITMSSFIEKICLCLKGGRMGLIFRKNVYQYSMIPHVPLYCGGDFLDVLPVRDGINTCLRMLLNVVHFLGDEVSDELTEEIDFVRLQCKFFMFNELRRVVRKMVLVANAVIDYAVENKDFLCEGIEDGRSLGICVTGLHSVFMTVGLSYAHPDARRLYRMICEHIYYTCVRTSVDCCMKGAEPCNLFDRSKYALGMLYFDHFENVECTLPEELWTTLRKDVLMHGVRNVHFTAGTAMQKEFDIINSSESFWPMEDNKILRRSNIKVVIGKDGLNDVTSVYSSELKSLYIPVYNNLLLNRFNKHQQYLKTVGYRVLNADTNLFTDKELDDLAVFKDGFSYHLNDLIEMYKSGLPFLDQGQANVFYFNDTVSLRLLLPLLYKTGFKVAMYKVLCNSEMYKHLDLSNPLPLIGKCSDGVVMHVKNIL</sequence>
<dbReference type="PeptideAtlas" id="A0A126LAW9"/>
<organism evidence="6">
    <name type="scientific">Homo sapiens</name>
    <name type="common">Human</name>
    <dbReference type="NCBI Taxonomy" id="9606"/>
    <lineage>
        <taxon>Eukaryota</taxon>
        <taxon>Metazoa</taxon>
        <taxon>Chordata</taxon>
        <taxon>Craniata</taxon>
        <taxon>Vertebrata</taxon>
        <taxon>Euteleostomi</taxon>
        <taxon>Mammalia</taxon>
        <taxon>Eutheria</taxon>
        <taxon>Euarchontoglires</taxon>
        <taxon>Primates</taxon>
        <taxon>Haplorrhini</taxon>
        <taxon>Catarrhini</taxon>
        <taxon>Hominidae</taxon>
        <taxon>Homo</taxon>
    </lineage>
</organism>
<comment type="similarity">
    <text evidence="1">Belongs to the ribonucleoside diphosphate reductase large chain family.</text>
</comment>
<evidence type="ECO:0000256" key="3">
    <source>
        <dbReference type="ARBA" id="ARBA00023116"/>
    </source>
</evidence>
<evidence type="ECO:0000256" key="2">
    <source>
        <dbReference type="ARBA" id="ARBA00022921"/>
    </source>
</evidence>
<dbReference type="PROSITE" id="PS00089">
    <property type="entry name" value="RIBORED_LARGE"/>
    <property type="match status" value="1"/>
</dbReference>
<dbReference type="InterPro" id="IPR039718">
    <property type="entry name" value="Rrm1"/>
</dbReference>
<dbReference type="GO" id="GO:0009263">
    <property type="term" value="P:deoxyribonucleotide biosynthetic process"/>
    <property type="evidence" value="ECO:0007669"/>
    <property type="project" value="UniProtKB-KW"/>
</dbReference>
<keyword evidence="3" id="KW-0215">Deoxyribonucleotide synthesis</keyword>
<keyword evidence="2" id="KW-0426">Late protein</keyword>
<accession>A0A126LAW9</accession>
<evidence type="ECO:0000313" key="6">
    <source>
        <dbReference type="EMBL" id="AMD82158.1"/>
    </source>
</evidence>
<dbReference type="InterPro" id="IPR034716">
    <property type="entry name" value="HSV_RIR1_betahv"/>
</dbReference>
<evidence type="ECO:0000259" key="5">
    <source>
        <dbReference type="PROSITE" id="PS00089"/>
    </source>
</evidence>
<keyword evidence="4" id="KW-1035">Host cytoplasm</keyword>
<dbReference type="HAMAP" id="MF_04027">
    <property type="entry name" value="HSV_RIR1_betahv"/>
    <property type="match status" value="1"/>
</dbReference>
<evidence type="ECO:0000256" key="1">
    <source>
        <dbReference type="ARBA" id="ARBA00010406"/>
    </source>
</evidence>